<protein>
    <recommendedName>
        <fullName evidence="4">Intracellular septation protein A</fullName>
    </recommendedName>
</protein>
<evidence type="ECO:0000313" key="2">
    <source>
        <dbReference type="EMBL" id="MFD2420300.1"/>
    </source>
</evidence>
<keyword evidence="1" id="KW-1133">Transmembrane helix</keyword>
<proteinExistence type="predicted"/>
<feature type="transmembrane region" description="Helical" evidence="1">
    <location>
        <begin position="81"/>
        <end position="101"/>
    </location>
</feature>
<feature type="transmembrane region" description="Helical" evidence="1">
    <location>
        <begin position="20"/>
        <end position="38"/>
    </location>
</feature>
<feature type="transmembrane region" description="Helical" evidence="1">
    <location>
        <begin position="149"/>
        <end position="168"/>
    </location>
</feature>
<dbReference type="EMBL" id="JBHUKR010000017">
    <property type="protein sequence ID" value="MFD2420300.1"/>
    <property type="molecule type" value="Genomic_DNA"/>
</dbReference>
<comment type="caution">
    <text evidence="2">The sequence shown here is derived from an EMBL/GenBank/DDBJ whole genome shotgun (WGS) entry which is preliminary data.</text>
</comment>
<gene>
    <name evidence="2" type="ORF">ACFSXZ_28605</name>
</gene>
<accession>A0ABW5FZ15</accession>
<reference evidence="3" key="1">
    <citation type="journal article" date="2019" name="Int. J. Syst. Evol. Microbiol.">
        <title>The Global Catalogue of Microorganisms (GCM) 10K type strain sequencing project: providing services to taxonomists for standard genome sequencing and annotation.</title>
        <authorList>
            <consortium name="The Broad Institute Genomics Platform"/>
            <consortium name="The Broad Institute Genome Sequencing Center for Infectious Disease"/>
            <person name="Wu L."/>
            <person name="Ma J."/>
        </authorList>
    </citation>
    <scope>NUCLEOTIDE SEQUENCE [LARGE SCALE GENOMIC DNA]</scope>
    <source>
        <strain evidence="3">CGMCC 4.7645</strain>
    </source>
</reference>
<name>A0ABW5FZ15_9PSEU</name>
<feature type="transmembrane region" description="Helical" evidence="1">
    <location>
        <begin position="122"/>
        <end position="143"/>
    </location>
</feature>
<keyword evidence="3" id="KW-1185">Reference proteome</keyword>
<evidence type="ECO:0008006" key="4">
    <source>
        <dbReference type="Google" id="ProtNLM"/>
    </source>
</evidence>
<organism evidence="2 3">
    <name type="scientific">Amycolatopsis pigmentata</name>
    <dbReference type="NCBI Taxonomy" id="450801"/>
    <lineage>
        <taxon>Bacteria</taxon>
        <taxon>Bacillati</taxon>
        <taxon>Actinomycetota</taxon>
        <taxon>Actinomycetes</taxon>
        <taxon>Pseudonocardiales</taxon>
        <taxon>Pseudonocardiaceae</taxon>
        <taxon>Amycolatopsis</taxon>
    </lineage>
</organism>
<keyword evidence="1" id="KW-0472">Membrane</keyword>
<dbReference type="RefSeq" id="WP_378268324.1">
    <property type="nucleotide sequence ID" value="NZ_JBHUKR010000017.1"/>
</dbReference>
<evidence type="ECO:0000313" key="3">
    <source>
        <dbReference type="Proteomes" id="UP001597417"/>
    </source>
</evidence>
<sequence>MNFLRGFAPWIVFSVVSPFGRPWAALAALVISVVALVLNRRAGMRLDGQILGIGMTTYFAALTALAFLAPHSPLRNYDSPISTAWLGLIALVSLAAGRPFTLGIARLRVAPDVADSPRFRHINMVITSIWTVGFVFIAAAGFACVALNGGIVLKVAYQVVGFGLPAYFGHRYAARMRTHPGTAGQPSALAVAEGTVGGAS</sequence>
<feature type="transmembrane region" description="Helical" evidence="1">
    <location>
        <begin position="50"/>
        <end position="69"/>
    </location>
</feature>
<keyword evidence="1" id="KW-0812">Transmembrane</keyword>
<dbReference type="Proteomes" id="UP001597417">
    <property type="component" value="Unassembled WGS sequence"/>
</dbReference>
<evidence type="ECO:0000256" key="1">
    <source>
        <dbReference type="SAM" id="Phobius"/>
    </source>
</evidence>